<gene>
    <name evidence="1" type="ORF">ACFSR2_03050</name>
</gene>
<evidence type="ECO:0000313" key="2">
    <source>
        <dbReference type="Proteomes" id="UP001597510"/>
    </source>
</evidence>
<sequence>MKIATFISISFLSAITTFGQVSGKIIDLKFIQLPKDWHEVSFTHLDKKGVFLVSANKEAGQVDAIKIVAEKGGKTRLKLPFKAHFFQTRKGVTIKLLANNMLELTFEKGGELVVRNGYE</sequence>
<dbReference type="EMBL" id="JBHULC010000003">
    <property type="protein sequence ID" value="MFD2519846.1"/>
    <property type="molecule type" value="Genomic_DNA"/>
</dbReference>
<dbReference type="Gene3D" id="2.60.40.1180">
    <property type="entry name" value="Golgi alpha-mannosidase II"/>
    <property type="match status" value="1"/>
</dbReference>
<protein>
    <submittedName>
        <fullName evidence="1">Glycoside hydrolase family 95-like protein</fullName>
    </submittedName>
</protein>
<keyword evidence="2" id="KW-1185">Reference proteome</keyword>
<dbReference type="RefSeq" id="WP_340236299.1">
    <property type="nucleotide sequence ID" value="NZ_JBBEWC010000006.1"/>
</dbReference>
<dbReference type="InterPro" id="IPR013780">
    <property type="entry name" value="Glyco_hydro_b"/>
</dbReference>
<dbReference type="Proteomes" id="UP001597510">
    <property type="component" value="Unassembled WGS sequence"/>
</dbReference>
<accession>A0ABW5J4V8</accession>
<proteinExistence type="predicted"/>
<comment type="caution">
    <text evidence="1">The sequence shown here is derived from an EMBL/GenBank/DDBJ whole genome shotgun (WGS) entry which is preliminary data.</text>
</comment>
<reference evidence="2" key="1">
    <citation type="journal article" date="2019" name="Int. J. Syst. Evol. Microbiol.">
        <title>The Global Catalogue of Microorganisms (GCM) 10K type strain sequencing project: providing services to taxonomists for standard genome sequencing and annotation.</title>
        <authorList>
            <consortium name="The Broad Institute Genomics Platform"/>
            <consortium name="The Broad Institute Genome Sequencing Center for Infectious Disease"/>
            <person name="Wu L."/>
            <person name="Ma J."/>
        </authorList>
    </citation>
    <scope>NUCLEOTIDE SEQUENCE [LARGE SCALE GENOMIC DNA]</scope>
    <source>
        <strain evidence="2">KCTC 52344</strain>
    </source>
</reference>
<organism evidence="1 2">
    <name type="scientific">Emticicia soli</name>
    <dbReference type="NCBI Taxonomy" id="2027878"/>
    <lineage>
        <taxon>Bacteria</taxon>
        <taxon>Pseudomonadati</taxon>
        <taxon>Bacteroidota</taxon>
        <taxon>Cytophagia</taxon>
        <taxon>Cytophagales</taxon>
        <taxon>Leadbetterellaceae</taxon>
        <taxon>Emticicia</taxon>
    </lineage>
</organism>
<name>A0ABW5J4V8_9BACT</name>
<evidence type="ECO:0000313" key="1">
    <source>
        <dbReference type="EMBL" id="MFD2519846.1"/>
    </source>
</evidence>